<reference evidence="2 3" key="1">
    <citation type="submission" date="2017-01" db="EMBL/GenBank/DDBJ databases">
        <authorList>
            <person name="Mah S.A."/>
            <person name="Swanson W.J."/>
            <person name="Moy G.W."/>
            <person name="Vacquier V.D."/>
        </authorList>
    </citation>
    <scope>NUCLEOTIDE SEQUENCE [LARGE SCALE GENOMIC DNA]</scope>
    <source>
        <strain evidence="2 3">NIO-1016</strain>
    </source>
</reference>
<dbReference type="Pfam" id="PF08807">
    <property type="entry name" value="DUF1798"/>
    <property type="match status" value="1"/>
</dbReference>
<evidence type="ECO:0000313" key="1">
    <source>
        <dbReference type="EMBL" id="OXS80241.1"/>
    </source>
</evidence>
<reference evidence="4" key="2">
    <citation type="submission" date="2017-03" db="EMBL/GenBank/DDBJ databases">
        <title>Bacillus sp. V-88(T) DSM27956, whole genome shotgun sequencing project.</title>
        <authorList>
            <person name="Dastager S.G."/>
            <person name="Neurgaonkar P.S."/>
            <person name="Dharne M.S."/>
        </authorList>
    </citation>
    <scope>NUCLEOTIDE SEQUENCE [LARGE SCALE GENOMIC DNA]</scope>
    <source>
        <strain evidence="4">DSM 25145</strain>
    </source>
</reference>
<accession>A0A1N6P596</accession>
<name>A0A1N6P596_9BACI</name>
<evidence type="ECO:0000313" key="2">
    <source>
        <dbReference type="EMBL" id="SIP99352.1"/>
    </source>
</evidence>
<proteinExistence type="predicted"/>
<dbReference type="Proteomes" id="UP000186385">
    <property type="component" value="Unassembled WGS sequence"/>
</dbReference>
<dbReference type="EMBL" id="MWSK01000001">
    <property type="protein sequence ID" value="OXS80241.1"/>
    <property type="molecule type" value="Genomic_DNA"/>
</dbReference>
<dbReference type="STRING" id="1017273.SAMN05443094_101388"/>
<dbReference type="EMBL" id="FTLX01000001">
    <property type="protein sequence ID" value="SIP99352.1"/>
    <property type="molecule type" value="Genomic_DNA"/>
</dbReference>
<evidence type="ECO:0000313" key="3">
    <source>
        <dbReference type="Proteomes" id="UP000186385"/>
    </source>
</evidence>
<reference evidence="1" key="3">
    <citation type="submission" date="2017-03" db="EMBL/GenBank/DDBJ databases">
        <authorList>
            <person name="Dastager S.G."/>
            <person name="Neurgaonkar P.S."/>
            <person name="Dharne M.S."/>
        </authorList>
    </citation>
    <scope>NUCLEOTIDE SEQUENCE</scope>
    <source>
        <strain evidence="1">DSM 25145</strain>
    </source>
</reference>
<keyword evidence="4" id="KW-1185">Reference proteome</keyword>
<gene>
    <name evidence="1" type="ORF">B1B05_01850</name>
    <name evidence="2" type="ORF">SAMN05443094_101388</name>
</gene>
<dbReference type="RefSeq" id="WP_045852460.1">
    <property type="nucleotide sequence ID" value="NZ_FTLX01000001.1"/>
</dbReference>
<dbReference type="Gene3D" id="1.20.120.440">
    <property type="entry name" value="YppE-like"/>
    <property type="match status" value="1"/>
</dbReference>
<dbReference type="OrthoDB" id="2361079at2"/>
<dbReference type="InterPro" id="IPR023351">
    <property type="entry name" value="YppE-like_sf"/>
</dbReference>
<evidence type="ECO:0000313" key="4">
    <source>
        <dbReference type="Proteomes" id="UP000215545"/>
    </source>
</evidence>
<sequence length="116" mass="13125">MALRESTIALHELIEEAKSIYAHHRETKEAADFFNTVKPFADRVDEAADQWEREALAFLQEQPQKYVHTAQIVQAADNARRVGAHAHFFDTGKAKFIQSADSALYVLESLQKGMHA</sequence>
<dbReference type="SUPFAM" id="SSF140415">
    <property type="entry name" value="YppE-like"/>
    <property type="match status" value="1"/>
</dbReference>
<organism evidence="2 3">
    <name type="scientific">Domibacillus enclensis</name>
    <dbReference type="NCBI Taxonomy" id="1017273"/>
    <lineage>
        <taxon>Bacteria</taxon>
        <taxon>Bacillati</taxon>
        <taxon>Bacillota</taxon>
        <taxon>Bacilli</taxon>
        <taxon>Bacillales</taxon>
        <taxon>Bacillaceae</taxon>
        <taxon>Domibacillus</taxon>
    </lineage>
</organism>
<dbReference type="AlphaFoldDB" id="A0A1N6P596"/>
<dbReference type="Proteomes" id="UP000215545">
    <property type="component" value="Unassembled WGS sequence"/>
</dbReference>
<dbReference type="InterPro" id="IPR014913">
    <property type="entry name" value="YppE-like"/>
</dbReference>
<protein>
    <submittedName>
        <fullName evidence="2">Uncharacterized protein</fullName>
    </submittedName>
</protein>